<sequence length="132" mass="14313">MAIKERSRDKLPLRRIPASRLLCDEANAVADHAKSRPDNGKVDPFGQAFRIEVVLRKQVADNPVDQGGEPHGWIAVNLYIKSDRSLGRIVSARQPAGAIARTSTASTAASTLGNLWENANLNPADIMVKVFA</sequence>
<organism evidence="1 2">
    <name type="scientific">Novipirellula rosea</name>
    <dbReference type="NCBI Taxonomy" id="1031540"/>
    <lineage>
        <taxon>Bacteria</taxon>
        <taxon>Pseudomonadati</taxon>
        <taxon>Planctomycetota</taxon>
        <taxon>Planctomycetia</taxon>
        <taxon>Pirellulales</taxon>
        <taxon>Pirellulaceae</taxon>
        <taxon>Novipirellula</taxon>
    </lineage>
</organism>
<name>A0ABP8N5A5_9BACT</name>
<evidence type="ECO:0000313" key="2">
    <source>
        <dbReference type="Proteomes" id="UP001500840"/>
    </source>
</evidence>
<dbReference type="Proteomes" id="UP001500840">
    <property type="component" value="Unassembled WGS sequence"/>
</dbReference>
<evidence type="ECO:0000313" key="1">
    <source>
        <dbReference type="EMBL" id="GAA4459748.1"/>
    </source>
</evidence>
<gene>
    <name evidence="1" type="ORF">GCM10023156_39740</name>
</gene>
<comment type="caution">
    <text evidence="1">The sequence shown here is derived from an EMBL/GenBank/DDBJ whole genome shotgun (WGS) entry which is preliminary data.</text>
</comment>
<dbReference type="EMBL" id="BAABGA010000049">
    <property type="protein sequence ID" value="GAA4459748.1"/>
    <property type="molecule type" value="Genomic_DNA"/>
</dbReference>
<proteinExistence type="predicted"/>
<reference evidence="2" key="1">
    <citation type="journal article" date="2019" name="Int. J. Syst. Evol. Microbiol.">
        <title>The Global Catalogue of Microorganisms (GCM) 10K type strain sequencing project: providing services to taxonomists for standard genome sequencing and annotation.</title>
        <authorList>
            <consortium name="The Broad Institute Genomics Platform"/>
            <consortium name="The Broad Institute Genome Sequencing Center for Infectious Disease"/>
            <person name="Wu L."/>
            <person name="Ma J."/>
        </authorList>
    </citation>
    <scope>NUCLEOTIDE SEQUENCE [LARGE SCALE GENOMIC DNA]</scope>
    <source>
        <strain evidence="2">JCM 17759</strain>
    </source>
</reference>
<accession>A0ABP8N5A5</accession>
<keyword evidence="2" id="KW-1185">Reference proteome</keyword>
<protein>
    <submittedName>
        <fullName evidence="1">Uncharacterized protein</fullName>
    </submittedName>
</protein>